<comment type="subcellular location">
    <subcellularLocation>
        <location evidence="1">Membrane</location>
    </subcellularLocation>
</comment>
<dbReference type="GO" id="GO:0016491">
    <property type="term" value="F:oxidoreductase activity"/>
    <property type="evidence" value="ECO:0007669"/>
    <property type="project" value="InterPro"/>
</dbReference>
<feature type="transmembrane region" description="Helical" evidence="5">
    <location>
        <begin position="42"/>
        <end position="70"/>
    </location>
</feature>
<dbReference type="Proteomes" id="UP000011761">
    <property type="component" value="Unassembled WGS sequence"/>
</dbReference>
<dbReference type="AlphaFoldDB" id="M2NNW0"/>
<dbReference type="GO" id="GO:0005506">
    <property type="term" value="F:iron ion binding"/>
    <property type="evidence" value="ECO:0007669"/>
    <property type="project" value="InterPro"/>
</dbReference>
<evidence type="ECO:0000256" key="1">
    <source>
        <dbReference type="ARBA" id="ARBA00004370"/>
    </source>
</evidence>
<sequence length="311" mass="34513">LPLLSFLALPWFGGPSTAVSVLIFYLTWSGLVASHDPLTLEIGGTLLVRLLCYVLPALAFLAFDCFTPGVSRKIKARGRRQLPLRQVGPNGLAKVVTVSVGNVLLSVTLQGALELLTTHSLHLRSLLRVTALVPLPWSLLKDVATGLIIRGFLRYGIHRYFLHTLDTPLKSWHSQWQHSVELPFSLVASYDHPVNYLVSEWMPAFLPAYLFRFHILAWHALLAIASIEELFVYSGYVILPSAILLPGMARRNEAHFESARSNKLVGNFGHLGLIDFMFGTACEDENDVVDDLQDEAERHRLQQRAGAASVG</sequence>
<evidence type="ECO:0000256" key="2">
    <source>
        <dbReference type="ARBA" id="ARBA00022692"/>
    </source>
</evidence>
<feature type="domain" description="Fatty acid hydroxylase" evidence="6">
    <location>
        <begin position="144"/>
        <end position="280"/>
    </location>
</feature>
<accession>M2NNW0</accession>
<dbReference type="OMA" id="MTWSTLV"/>
<evidence type="ECO:0000256" key="5">
    <source>
        <dbReference type="SAM" id="Phobius"/>
    </source>
</evidence>
<dbReference type="InterPro" id="IPR050307">
    <property type="entry name" value="Sterol_Desaturase_Related"/>
</dbReference>
<dbReference type="EMBL" id="KB445550">
    <property type="protein sequence ID" value="EMD01225.1"/>
    <property type="molecule type" value="Genomic_DNA"/>
</dbReference>
<name>M2NNW0_BAUPA</name>
<dbReference type="STRING" id="717646.M2NNW0"/>
<dbReference type="GO" id="GO:0008610">
    <property type="term" value="P:lipid biosynthetic process"/>
    <property type="evidence" value="ECO:0007669"/>
    <property type="project" value="InterPro"/>
</dbReference>
<organism evidence="7 8">
    <name type="scientific">Baudoinia panamericana (strain UAMH 10762)</name>
    <name type="common">Angels' share fungus</name>
    <name type="synonym">Baudoinia compniacensis (strain UAMH 10762)</name>
    <dbReference type="NCBI Taxonomy" id="717646"/>
    <lineage>
        <taxon>Eukaryota</taxon>
        <taxon>Fungi</taxon>
        <taxon>Dikarya</taxon>
        <taxon>Ascomycota</taxon>
        <taxon>Pezizomycotina</taxon>
        <taxon>Dothideomycetes</taxon>
        <taxon>Dothideomycetidae</taxon>
        <taxon>Mycosphaerellales</taxon>
        <taxon>Teratosphaeriaceae</taxon>
        <taxon>Baudoinia</taxon>
    </lineage>
</organism>
<protein>
    <recommendedName>
        <fullName evidence="6">Fatty acid hydroxylase domain-containing protein</fullName>
    </recommendedName>
</protein>
<feature type="non-terminal residue" evidence="7">
    <location>
        <position position="1"/>
    </location>
</feature>
<dbReference type="eggNOG" id="ENOG502RYAA">
    <property type="taxonomic scope" value="Eukaryota"/>
</dbReference>
<dbReference type="PANTHER" id="PTHR11863">
    <property type="entry name" value="STEROL DESATURASE"/>
    <property type="match status" value="1"/>
</dbReference>
<dbReference type="GeneID" id="19114858"/>
<proteinExistence type="predicted"/>
<evidence type="ECO:0000259" key="6">
    <source>
        <dbReference type="Pfam" id="PF04116"/>
    </source>
</evidence>
<evidence type="ECO:0000313" key="7">
    <source>
        <dbReference type="EMBL" id="EMD01225.1"/>
    </source>
</evidence>
<reference evidence="7 8" key="1">
    <citation type="journal article" date="2012" name="PLoS Pathog.">
        <title>Diverse lifestyles and strategies of plant pathogenesis encoded in the genomes of eighteen Dothideomycetes fungi.</title>
        <authorList>
            <person name="Ohm R.A."/>
            <person name="Feau N."/>
            <person name="Henrissat B."/>
            <person name="Schoch C.L."/>
            <person name="Horwitz B.A."/>
            <person name="Barry K.W."/>
            <person name="Condon B.J."/>
            <person name="Copeland A.C."/>
            <person name="Dhillon B."/>
            <person name="Glaser F."/>
            <person name="Hesse C.N."/>
            <person name="Kosti I."/>
            <person name="LaButti K."/>
            <person name="Lindquist E.A."/>
            <person name="Lucas S."/>
            <person name="Salamov A.A."/>
            <person name="Bradshaw R.E."/>
            <person name="Ciuffetti L."/>
            <person name="Hamelin R.C."/>
            <person name="Kema G.H.J."/>
            <person name="Lawrence C."/>
            <person name="Scott J.A."/>
            <person name="Spatafora J.W."/>
            <person name="Turgeon B.G."/>
            <person name="de Wit P.J.G.M."/>
            <person name="Zhong S."/>
            <person name="Goodwin S.B."/>
            <person name="Grigoriev I.V."/>
        </authorList>
    </citation>
    <scope>NUCLEOTIDE SEQUENCE [LARGE SCALE GENOMIC DNA]</scope>
    <source>
        <strain evidence="7 8">UAMH 10762</strain>
    </source>
</reference>
<feature type="non-terminal residue" evidence="7">
    <location>
        <position position="311"/>
    </location>
</feature>
<keyword evidence="8" id="KW-1185">Reference proteome</keyword>
<keyword evidence="2 5" id="KW-0812">Transmembrane</keyword>
<evidence type="ECO:0000256" key="4">
    <source>
        <dbReference type="ARBA" id="ARBA00023136"/>
    </source>
</evidence>
<gene>
    <name evidence="7" type="ORF">BAUCODRAFT_49080</name>
</gene>
<dbReference type="InterPro" id="IPR006694">
    <property type="entry name" value="Fatty_acid_hydroxylase"/>
</dbReference>
<keyword evidence="4 5" id="KW-0472">Membrane</keyword>
<dbReference type="KEGG" id="bcom:BAUCODRAFT_49080"/>
<evidence type="ECO:0000313" key="8">
    <source>
        <dbReference type="Proteomes" id="UP000011761"/>
    </source>
</evidence>
<dbReference type="Pfam" id="PF04116">
    <property type="entry name" value="FA_hydroxylase"/>
    <property type="match status" value="1"/>
</dbReference>
<evidence type="ECO:0000256" key="3">
    <source>
        <dbReference type="ARBA" id="ARBA00022989"/>
    </source>
</evidence>
<dbReference type="HOGENOM" id="CLU_047036_4_0_1"/>
<dbReference type="RefSeq" id="XP_007672409.1">
    <property type="nucleotide sequence ID" value="XM_007674219.1"/>
</dbReference>
<dbReference type="GO" id="GO:0016020">
    <property type="term" value="C:membrane"/>
    <property type="evidence" value="ECO:0007669"/>
    <property type="project" value="UniProtKB-SubCell"/>
</dbReference>
<keyword evidence="3 5" id="KW-1133">Transmembrane helix</keyword>
<dbReference type="OrthoDB" id="408954at2759"/>